<comment type="caution">
    <text evidence="1">The sequence shown here is derived from an EMBL/GenBank/DDBJ whole genome shotgun (WGS) entry which is preliminary data.</text>
</comment>
<organism evidence="1">
    <name type="scientific">marine sediment metagenome</name>
    <dbReference type="NCBI Taxonomy" id="412755"/>
    <lineage>
        <taxon>unclassified sequences</taxon>
        <taxon>metagenomes</taxon>
        <taxon>ecological metagenomes</taxon>
    </lineage>
</organism>
<protein>
    <submittedName>
        <fullName evidence="1">Uncharacterized protein</fullName>
    </submittedName>
</protein>
<feature type="non-terminal residue" evidence="1">
    <location>
        <position position="1"/>
    </location>
</feature>
<accession>X1FST3</accession>
<dbReference type="AlphaFoldDB" id="X1FST3"/>
<dbReference type="EMBL" id="BARU01024238">
    <property type="protein sequence ID" value="GAH48022.1"/>
    <property type="molecule type" value="Genomic_DNA"/>
</dbReference>
<reference evidence="1" key="1">
    <citation type="journal article" date="2014" name="Front. Microbiol.">
        <title>High frequency of phylogenetically diverse reductive dehalogenase-homologous genes in deep subseafloor sedimentary metagenomes.</title>
        <authorList>
            <person name="Kawai M."/>
            <person name="Futagami T."/>
            <person name="Toyoda A."/>
            <person name="Takaki Y."/>
            <person name="Nishi S."/>
            <person name="Hori S."/>
            <person name="Arai W."/>
            <person name="Tsubouchi T."/>
            <person name="Morono Y."/>
            <person name="Uchiyama I."/>
            <person name="Ito T."/>
            <person name="Fujiyama A."/>
            <person name="Inagaki F."/>
            <person name="Takami H."/>
        </authorList>
    </citation>
    <scope>NUCLEOTIDE SEQUENCE</scope>
    <source>
        <strain evidence="1">Expedition CK06-06</strain>
    </source>
</reference>
<proteinExistence type="predicted"/>
<name>X1FST3_9ZZZZ</name>
<evidence type="ECO:0000313" key="1">
    <source>
        <dbReference type="EMBL" id="GAH48022.1"/>
    </source>
</evidence>
<sequence length="79" mass="9351">HHEKIEGYQSKLQQFTSKLLSLDQTQVLYEIDSRKDHIMTNLKTALNNADMFVKECYKPEEYSRSDFRICTLPATRHIC</sequence>
<gene>
    <name evidence="1" type="ORF">S03H2_39233</name>
</gene>